<dbReference type="Pfam" id="PF01963">
    <property type="entry name" value="TraB_PrgY_gumN"/>
    <property type="match status" value="1"/>
</dbReference>
<comment type="caution">
    <text evidence="2">The sequence shown here is derived from an EMBL/GenBank/DDBJ whole genome shotgun (WGS) entry which is preliminary data.</text>
</comment>
<reference evidence="2 3" key="1">
    <citation type="submission" date="2020-08" db="EMBL/GenBank/DDBJ databases">
        <title>Genomic Encyclopedia of Type Strains, Phase IV (KMG-IV): sequencing the most valuable type-strain genomes for metagenomic binning, comparative biology and taxonomic classification.</title>
        <authorList>
            <person name="Goeker M."/>
        </authorList>
    </citation>
    <scope>NUCLEOTIDE SEQUENCE [LARGE SCALE GENOMIC DNA]</scope>
    <source>
        <strain evidence="2 3">DSM 23958</strain>
    </source>
</reference>
<evidence type="ECO:0008006" key="4">
    <source>
        <dbReference type="Google" id="ProtNLM"/>
    </source>
</evidence>
<dbReference type="CDD" id="cd14789">
    <property type="entry name" value="Tiki"/>
    <property type="match status" value="1"/>
</dbReference>
<evidence type="ECO:0000256" key="1">
    <source>
        <dbReference type="SAM" id="SignalP"/>
    </source>
</evidence>
<organism evidence="2 3">
    <name type="scientific">Inhella inkyongensis</name>
    <dbReference type="NCBI Taxonomy" id="392593"/>
    <lineage>
        <taxon>Bacteria</taxon>
        <taxon>Pseudomonadati</taxon>
        <taxon>Pseudomonadota</taxon>
        <taxon>Betaproteobacteria</taxon>
        <taxon>Burkholderiales</taxon>
        <taxon>Sphaerotilaceae</taxon>
        <taxon>Inhella</taxon>
    </lineage>
</organism>
<dbReference type="InterPro" id="IPR002816">
    <property type="entry name" value="TraB/PrgY/GumN_fam"/>
</dbReference>
<dbReference type="Proteomes" id="UP000554837">
    <property type="component" value="Unassembled WGS sequence"/>
</dbReference>
<evidence type="ECO:0000313" key="2">
    <source>
        <dbReference type="EMBL" id="MBB5205702.1"/>
    </source>
</evidence>
<feature type="chain" id="PRO_5032685322" description="TraB/GumN family protein" evidence="1">
    <location>
        <begin position="24"/>
        <end position="313"/>
    </location>
</feature>
<keyword evidence="1" id="KW-0732">Signal</keyword>
<dbReference type="PANTHER" id="PTHR40590:SF1">
    <property type="entry name" value="CYTOPLASMIC PROTEIN"/>
    <property type="match status" value="1"/>
</dbReference>
<dbReference type="PANTHER" id="PTHR40590">
    <property type="entry name" value="CYTOPLASMIC PROTEIN-RELATED"/>
    <property type="match status" value="1"/>
</dbReference>
<accession>A0A840S7W8</accession>
<protein>
    <recommendedName>
        <fullName evidence="4">TraB/GumN family protein</fullName>
    </recommendedName>
</protein>
<dbReference type="OrthoDB" id="9025834at2"/>
<dbReference type="AlphaFoldDB" id="A0A840S7W8"/>
<evidence type="ECO:0000313" key="3">
    <source>
        <dbReference type="Proteomes" id="UP000554837"/>
    </source>
</evidence>
<keyword evidence="3" id="KW-1185">Reference proteome</keyword>
<dbReference type="InterPro" id="IPR047111">
    <property type="entry name" value="YbaP-like"/>
</dbReference>
<sequence length="313" mass="34040">MRNKLLPWALGMALLLGPALLRAQDCPPVAQAPTADQIEQGQRAARDRGALWRLRKDGRQSYLFGTAHVGRLAWAFPGPKLQQALAEVEVLALEVDLSAPGTQAELAQAQAEAARLTLSAQEQARLDRQADRVCLPRQALAGLHPVMQAVTYTVMAGRRAGLDPAYGQEAMLLAWAKATGRPVVALESVGLQMRALLPREPGAARRLLQFSLASLEKGDAERSLERLGQAWAEGDLRRLADLATLCECQPAAEELALHRRLNDARNPHLAERIAAEHAKGRPLLAAVGLLHMTGPQALTDLLRHQGFDVERLQ</sequence>
<gene>
    <name evidence="2" type="ORF">HNQ51_003029</name>
</gene>
<name>A0A840S7W8_9BURK</name>
<dbReference type="EMBL" id="JACHHO010000005">
    <property type="protein sequence ID" value="MBB5205702.1"/>
    <property type="molecule type" value="Genomic_DNA"/>
</dbReference>
<feature type="signal peptide" evidence="1">
    <location>
        <begin position="1"/>
        <end position="23"/>
    </location>
</feature>
<dbReference type="RefSeq" id="WP_138855220.1">
    <property type="nucleotide sequence ID" value="NZ_CP040709.1"/>
</dbReference>
<proteinExistence type="predicted"/>